<dbReference type="GO" id="GO:0046872">
    <property type="term" value="F:metal ion binding"/>
    <property type="evidence" value="ECO:0007669"/>
    <property type="project" value="UniProtKB-KW"/>
</dbReference>
<protein>
    <recommendedName>
        <fullName evidence="5">GDP-mannose pyrophosphatase</fullName>
    </recommendedName>
    <alternativeName>
        <fullName evidence="7">GDP-mannose hydrolase</fullName>
    </alternativeName>
    <alternativeName>
        <fullName evidence="8">GDPMK</fullName>
    </alternativeName>
</protein>
<name>A0A238U7D0_9FLAO</name>
<dbReference type="RefSeq" id="WP_095070612.1">
    <property type="nucleotide sequence ID" value="NZ_LT899436.1"/>
</dbReference>
<feature type="short sequence motif" description="Nudix box" evidence="10">
    <location>
        <begin position="89"/>
        <end position="111"/>
    </location>
</feature>
<dbReference type="GO" id="GO:0006753">
    <property type="term" value="P:nucleoside phosphate metabolic process"/>
    <property type="evidence" value="ECO:0007669"/>
    <property type="project" value="TreeGrafter"/>
</dbReference>
<reference evidence="12 13" key="1">
    <citation type="submission" date="2017-07" db="EMBL/GenBank/DDBJ databases">
        <authorList>
            <person name="Sun Z.S."/>
            <person name="Albrecht U."/>
            <person name="Echele G."/>
            <person name="Lee C.C."/>
        </authorList>
    </citation>
    <scope>NUCLEOTIDE SEQUENCE [LARGE SCALE GENOMIC DNA]</scope>
    <source>
        <strain evidence="13">type strain: KCTC 22618</strain>
    </source>
</reference>
<evidence type="ECO:0000256" key="8">
    <source>
        <dbReference type="ARBA" id="ARBA00032272"/>
    </source>
</evidence>
<accession>A0A238U7D0</accession>
<dbReference type="PANTHER" id="PTHR11839:SF18">
    <property type="entry name" value="NUDIX HYDROLASE DOMAIN-CONTAINING PROTEIN"/>
    <property type="match status" value="1"/>
</dbReference>
<dbReference type="Gene3D" id="3.90.79.10">
    <property type="entry name" value="Nucleoside Triphosphate Pyrophosphohydrolase"/>
    <property type="match status" value="1"/>
</dbReference>
<evidence type="ECO:0000256" key="6">
    <source>
        <dbReference type="ARBA" id="ARBA00022801"/>
    </source>
</evidence>
<dbReference type="PANTHER" id="PTHR11839">
    <property type="entry name" value="UDP/ADP-SUGAR PYROPHOSPHATASE"/>
    <property type="match status" value="1"/>
</dbReference>
<comment type="catalytic activity">
    <reaction evidence="1">
        <text>GDP-alpha-D-mannose + H2O = alpha-D-mannose 1-phosphate + GMP + 2 H(+)</text>
        <dbReference type="Rhea" id="RHEA:27978"/>
        <dbReference type="ChEBI" id="CHEBI:15377"/>
        <dbReference type="ChEBI" id="CHEBI:15378"/>
        <dbReference type="ChEBI" id="CHEBI:57527"/>
        <dbReference type="ChEBI" id="CHEBI:58115"/>
        <dbReference type="ChEBI" id="CHEBI:58409"/>
    </reaction>
</comment>
<evidence type="ECO:0000259" key="11">
    <source>
        <dbReference type="PROSITE" id="PS51462"/>
    </source>
</evidence>
<gene>
    <name evidence="12" type="primary">nudK</name>
    <name evidence="12" type="ORF">TJEJU_1375</name>
</gene>
<sequence>MTIKNRLKNITRSILSNEWGTLYKVNFDFLFKDGKWKNLSRETYDRGSGTCILLFNREKGTVILTRQFRMAIYNENSSEEGMSIEVCAGSIDDNENPDDCVIREVKEEVGYEIKKVKRVFETHISPGATTEKSYMYVAEYTEDMKVDSGGGVEEEDEEIEVLELSFQKVLQMIEEKEIKDARTIMMVQYAQIHKLLKV</sequence>
<evidence type="ECO:0000256" key="1">
    <source>
        <dbReference type="ARBA" id="ARBA00000847"/>
    </source>
</evidence>
<dbReference type="Pfam" id="PF00293">
    <property type="entry name" value="NUDIX"/>
    <property type="match status" value="1"/>
</dbReference>
<evidence type="ECO:0000256" key="3">
    <source>
        <dbReference type="ARBA" id="ARBA00007275"/>
    </source>
</evidence>
<evidence type="ECO:0000256" key="4">
    <source>
        <dbReference type="ARBA" id="ARBA00011738"/>
    </source>
</evidence>
<keyword evidence="9" id="KW-0460">Magnesium</keyword>
<dbReference type="SUPFAM" id="SSF55811">
    <property type="entry name" value="Nudix"/>
    <property type="match status" value="1"/>
</dbReference>
<evidence type="ECO:0000313" key="13">
    <source>
        <dbReference type="Proteomes" id="UP000215214"/>
    </source>
</evidence>
<dbReference type="InterPro" id="IPR015797">
    <property type="entry name" value="NUDIX_hydrolase-like_dom_sf"/>
</dbReference>
<dbReference type="InterPro" id="IPR004385">
    <property type="entry name" value="NDP_pyrophosphatase"/>
</dbReference>
<dbReference type="Proteomes" id="UP000215214">
    <property type="component" value="Chromosome TJEJU"/>
</dbReference>
<feature type="binding site" evidence="9">
    <location>
        <position position="157"/>
    </location>
    <ligand>
        <name>Mg(2+)</name>
        <dbReference type="ChEBI" id="CHEBI:18420"/>
        <label>1</label>
    </ligand>
</feature>
<dbReference type="PROSITE" id="PS51462">
    <property type="entry name" value="NUDIX"/>
    <property type="match status" value="1"/>
</dbReference>
<keyword evidence="6 12" id="KW-0378">Hydrolase</keyword>
<dbReference type="PROSITE" id="PS00893">
    <property type="entry name" value="NUDIX_BOX"/>
    <property type="match status" value="1"/>
</dbReference>
<evidence type="ECO:0000256" key="9">
    <source>
        <dbReference type="PIRSR" id="PIRSR604385-2"/>
    </source>
</evidence>
<evidence type="ECO:0000256" key="10">
    <source>
        <dbReference type="PIRSR" id="PIRSR604385-3"/>
    </source>
</evidence>
<feature type="domain" description="Nudix hydrolase" evidence="11">
    <location>
        <begin position="45"/>
        <end position="186"/>
    </location>
</feature>
<feature type="binding site" evidence="9">
    <location>
        <position position="88"/>
    </location>
    <ligand>
        <name>Mg(2+)</name>
        <dbReference type="ChEBI" id="CHEBI:18420"/>
        <label>1</label>
    </ligand>
</feature>
<evidence type="ECO:0000256" key="2">
    <source>
        <dbReference type="ARBA" id="ARBA00001946"/>
    </source>
</evidence>
<proteinExistence type="inferred from homology"/>
<dbReference type="NCBIfam" id="TIGR00052">
    <property type="entry name" value="nudix-type nucleoside diphosphatase, YffH/AdpP family"/>
    <property type="match status" value="1"/>
</dbReference>
<dbReference type="GO" id="GO:0019693">
    <property type="term" value="P:ribose phosphate metabolic process"/>
    <property type="evidence" value="ECO:0007669"/>
    <property type="project" value="TreeGrafter"/>
</dbReference>
<evidence type="ECO:0000313" key="12">
    <source>
        <dbReference type="EMBL" id="SNR15109.1"/>
    </source>
</evidence>
<evidence type="ECO:0000256" key="7">
    <source>
        <dbReference type="ARBA" id="ARBA00032162"/>
    </source>
</evidence>
<dbReference type="KEGG" id="tje:TJEJU_1375"/>
<dbReference type="CDD" id="cd24157">
    <property type="entry name" value="NUDIX_GDPMK"/>
    <property type="match status" value="1"/>
</dbReference>
<dbReference type="InterPro" id="IPR020084">
    <property type="entry name" value="NUDIX_hydrolase_CS"/>
</dbReference>
<keyword evidence="13" id="KW-1185">Reference proteome</keyword>
<dbReference type="GO" id="GO:0016818">
    <property type="term" value="F:hydrolase activity, acting on acid anhydrides, in phosphorus-containing anhydrides"/>
    <property type="evidence" value="ECO:0007669"/>
    <property type="project" value="InterPro"/>
</dbReference>
<comment type="subunit">
    <text evidence="4">Homodimer.</text>
</comment>
<comment type="cofactor">
    <cofactor evidence="2 9">
        <name>Mg(2+)</name>
        <dbReference type="ChEBI" id="CHEBI:18420"/>
    </cofactor>
</comment>
<feature type="binding site" evidence="9">
    <location>
        <position position="104"/>
    </location>
    <ligand>
        <name>Mg(2+)</name>
        <dbReference type="ChEBI" id="CHEBI:18420"/>
        <label>2</label>
    </ligand>
</feature>
<dbReference type="EMBL" id="LT899436">
    <property type="protein sequence ID" value="SNR15109.1"/>
    <property type="molecule type" value="Genomic_DNA"/>
</dbReference>
<dbReference type="OrthoDB" id="1523642at2"/>
<organism evidence="12 13">
    <name type="scientific">Tenacibaculum jejuense</name>
    <dbReference type="NCBI Taxonomy" id="584609"/>
    <lineage>
        <taxon>Bacteria</taxon>
        <taxon>Pseudomonadati</taxon>
        <taxon>Bacteroidota</taxon>
        <taxon>Flavobacteriia</taxon>
        <taxon>Flavobacteriales</taxon>
        <taxon>Flavobacteriaceae</taxon>
        <taxon>Tenacibaculum</taxon>
    </lineage>
</organism>
<keyword evidence="9" id="KW-0479">Metal-binding</keyword>
<comment type="similarity">
    <text evidence="3">Belongs to the Nudix hydrolase family. NudK subfamily.</text>
</comment>
<dbReference type="InterPro" id="IPR000086">
    <property type="entry name" value="NUDIX_hydrolase_dom"/>
</dbReference>
<dbReference type="AlphaFoldDB" id="A0A238U7D0"/>
<feature type="binding site" evidence="9">
    <location>
        <position position="108"/>
    </location>
    <ligand>
        <name>Mg(2+)</name>
        <dbReference type="ChEBI" id="CHEBI:18420"/>
        <label>1</label>
    </ligand>
</feature>
<dbReference type="GO" id="GO:0005829">
    <property type="term" value="C:cytosol"/>
    <property type="evidence" value="ECO:0007669"/>
    <property type="project" value="TreeGrafter"/>
</dbReference>
<evidence type="ECO:0000256" key="5">
    <source>
        <dbReference type="ARBA" id="ARBA00016377"/>
    </source>
</evidence>